<organism evidence="2 3">
    <name type="scientific">Haloplanus ruber</name>
    <dbReference type="NCBI Taxonomy" id="869892"/>
    <lineage>
        <taxon>Archaea</taxon>
        <taxon>Methanobacteriati</taxon>
        <taxon>Methanobacteriota</taxon>
        <taxon>Stenosarchaea group</taxon>
        <taxon>Halobacteria</taxon>
        <taxon>Halobacteriales</taxon>
        <taxon>Haloferacaceae</taxon>
        <taxon>Haloplanus</taxon>
    </lineage>
</organism>
<dbReference type="Pfam" id="PF00581">
    <property type="entry name" value="Rhodanese"/>
    <property type="match status" value="1"/>
</dbReference>
<sequence>MKSRPDDVFILDIRPAYSFEEEHIDGSYNLPVYDQLKGKNFIGLDVSAVELPDDQEIAVVCFSGSNAAIAASRLREHGFNAKRMIGGINGWQSETTGTIQTAQTV</sequence>
<dbReference type="CDD" id="cd00158">
    <property type="entry name" value="RHOD"/>
    <property type="match status" value="1"/>
</dbReference>
<dbReference type="InterPro" id="IPR036873">
    <property type="entry name" value="Rhodanese-like_dom_sf"/>
</dbReference>
<dbReference type="PANTHER" id="PTHR43031">
    <property type="entry name" value="FAD-DEPENDENT OXIDOREDUCTASE"/>
    <property type="match status" value="1"/>
</dbReference>
<gene>
    <name evidence="2" type="ORF">ACFSBJ_15985</name>
</gene>
<keyword evidence="3" id="KW-1185">Reference proteome</keyword>
<dbReference type="RefSeq" id="WP_256406538.1">
    <property type="nucleotide sequence ID" value="NZ_CP187153.1"/>
</dbReference>
<dbReference type="Gene3D" id="3.40.250.10">
    <property type="entry name" value="Rhodanese-like domain"/>
    <property type="match status" value="1"/>
</dbReference>
<comment type="caution">
    <text evidence="2">The sequence shown here is derived from an EMBL/GenBank/DDBJ whole genome shotgun (WGS) entry which is preliminary data.</text>
</comment>
<dbReference type="EMBL" id="JBHUDL010000011">
    <property type="protein sequence ID" value="MFD1635229.1"/>
    <property type="molecule type" value="Genomic_DNA"/>
</dbReference>
<protein>
    <submittedName>
        <fullName evidence="2">Rhodanese-like domain-containing protein</fullName>
    </submittedName>
</protein>
<dbReference type="InterPro" id="IPR001763">
    <property type="entry name" value="Rhodanese-like_dom"/>
</dbReference>
<dbReference type="Proteomes" id="UP001597075">
    <property type="component" value="Unassembled WGS sequence"/>
</dbReference>
<evidence type="ECO:0000259" key="1">
    <source>
        <dbReference type="PROSITE" id="PS50206"/>
    </source>
</evidence>
<dbReference type="SMART" id="SM00450">
    <property type="entry name" value="RHOD"/>
    <property type="match status" value="1"/>
</dbReference>
<dbReference type="PANTHER" id="PTHR43031:SF1">
    <property type="entry name" value="PYRIDINE NUCLEOTIDE-DISULPHIDE OXIDOREDUCTASE"/>
    <property type="match status" value="1"/>
</dbReference>
<dbReference type="PROSITE" id="PS50206">
    <property type="entry name" value="RHODANESE_3"/>
    <property type="match status" value="1"/>
</dbReference>
<name>A0ABD6D203_9EURY</name>
<proteinExistence type="predicted"/>
<evidence type="ECO:0000313" key="3">
    <source>
        <dbReference type="Proteomes" id="UP001597075"/>
    </source>
</evidence>
<reference evidence="2 3" key="1">
    <citation type="journal article" date="2019" name="Int. J. Syst. Evol. Microbiol.">
        <title>The Global Catalogue of Microorganisms (GCM) 10K type strain sequencing project: providing services to taxonomists for standard genome sequencing and annotation.</title>
        <authorList>
            <consortium name="The Broad Institute Genomics Platform"/>
            <consortium name="The Broad Institute Genome Sequencing Center for Infectious Disease"/>
            <person name="Wu L."/>
            <person name="Ma J."/>
        </authorList>
    </citation>
    <scope>NUCLEOTIDE SEQUENCE [LARGE SCALE GENOMIC DNA]</scope>
    <source>
        <strain evidence="2 3">CGMCC 1.10594</strain>
    </source>
</reference>
<evidence type="ECO:0000313" key="2">
    <source>
        <dbReference type="EMBL" id="MFD1635229.1"/>
    </source>
</evidence>
<dbReference type="AlphaFoldDB" id="A0ABD6D203"/>
<dbReference type="SUPFAM" id="SSF52821">
    <property type="entry name" value="Rhodanese/Cell cycle control phosphatase"/>
    <property type="match status" value="1"/>
</dbReference>
<feature type="domain" description="Rhodanese" evidence="1">
    <location>
        <begin position="4"/>
        <end position="100"/>
    </location>
</feature>
<accession>A0ABD6D203</accession>
<dbReference type="InterPro" id="IPR050229">
    <property type="entry name" value="GlpE_sulfurtransferase"/>
</dbReference>